<dbReference type="Pfam" id="PF02397">
    <property type="entry name" value="Bac_transf"/>
    <property type="match status" value="1"/>
</dbReference>
<dbReference type="OrthoDB" id="9808602at2"/>
<evidence type="ECO:0000259" key="3">
    <source>
        <dbReference type="Pfam" id="PF02397"/>
    </source>
</evidence>
<feature type="domain" description="Bacterial sugar transferase" evidence="3">
    <location>
        <begin position="70"/>
        <end position="249"/>
    </location>
</feature>
<proteinExistence type="inferred from homology"/>
<evidence type="ECO:0000313" key="4">
    <source>
        <dbReference type="EMBL" id="SHJ98608.1"/>
    </source>
</evidence>
<dbReference type="EMBL" id="FRAP01000001">
    <property type="protein sequence ID" value="SHJ98608.1"/>
    <property type="molecule type" value="Genomic_DNA"/>
</dbReference>
<reference evidence="4 5" key="1">
    <citation type="submission" date="2016-11" db="EMBL/GenBank/DDBJ databases">
        <authorList>
            <person name="Jaros S."/>
            <person name="Januszkiewicz K."/>
            <person name="Wedrychowicz H."/>
        </authorList>
    </citation>
    <scope>NUCLEOTIDE SEQUENCE [LARGE SCALE GENOMIC DNA]</scope>
    <source>
        <strain evidence="4 5">DSM 43832</strain>
    </source>
</reference>
<accession>A0A1M6NSI4</accession>
<dbReference type="RefSeq" id="WP_073455085.1">
    <property type="nucleotide sequence ID" value="NZ_FRAP01000001.1"/>
</dbReference>
<comment type="similarity">
    <text evidence="1">Belongs to the bacterial sugar transferase family.</text>
</comment>
<organism evidence="4 5">
    <name type="scientific">Pseudonocardia thermophila</name>
    <dbReference type="NCBI Taxonomy" id="1848"/>
    <lineage>
        <taxon>Bacteria</taxon>
        <taxon>Bacillati</taxon>
        <taxon>Actinomycetota</taxon>
        <taxon>Actinomycetes</taxon>
        <taxon>Pseudonocardiales</taxon>
        <taxon>Pseudonocardiaceae</taxon>
        <taxon>Pseudonocardia</taxon>
    </lineage>
</organism>
<evidence type="ECO:0000256" key="2">
    <source>
        <dbReference type="SAM" id="Phobius"/>
    </source>
</evidence>
<sequence>MTTAVQDRTAEYPATLPLPVPMTQPAQLPETLQLPVPVSFPEPADWQTPAFAPIHLPRPAAGGRAARAIKRGIDVAGALIGLLLALPVLLVAALAVRIEGGPGVIFRQQRVGQYGRLFTLYKLRSLKPAGDEGDVCWNIDHDSRLGPVGRFIRRTSIDELPQLVNVLKGDMSLVGPRPERPYYVAKFSREVPGYADRHRVPVGLTGLAVVKGLRGDTSIAERARVDNSYADDWSLWLDLVVLVRTAIYLVKH</sequence>
<protein>
    <submittedName>
        <fullName evidence="4">Sugar transferase involved in LPS biosynthesis (Colanic, teichoic acid)</fullName>
    </submittedName>
</protein>
<dbReference type="STRING" id="1848.SAMN05443637_101444"/>
<gene>
    <name evidence="4" type="ORF">SAMN05443637_101444</name>
</gene>
<dbReference type="InterPro" id="IPR003362">
    <property type="entry name" value="Bact_transf"/>
</dbReference>
<feature type="transmembrane region" description="Helical" evidence="2">
    <location>
        <begin position="75"/>
        <end position="96"/>
    </location>
</feature>
<dbReference type="PANTHER" id="PTHR30576:SF0">
    <property type="entry name" value="UNDECAPRENYL-PHOSPHATE N-ACETYLGALACTOSAMINYL 1-PHOSPHATE TRANSFERASE-RELATED"/>
    <property type="match status" value="1"/>
</dbReference>
<evidence type="ECO:0000313" key="5">
    <source>
        <dbReference type="Proteomes" id="UP000184363"/>
    </source>
</evidence>
<dbReference type="Proteomes" id="UP000184363">
    <property type="component" value="Unassembled WGS sequence"/>
</dbReference>
<keyword evidence="2" id="KW-1133">Transmembrane helix</keyword>
<keyword evidence="4" id="KW-0808">Transferase</keyword>
<dbReference type="PANTHER" id="PTHR30576">
    <property type="entry name" value="COLANIC BIOSYNTHESIS UDP-GLUCOSE LIPID CARRIER TRANSFERASE"/>
    <property type="match status" value="1"/>
</dbReference>
<keyword evidence="2" id="KW-0472">Membrane</keyword>
<dbReference type="GO" id="GO:0016780">
    <property type="term" value="F:phosphotransferase activity, for other substituted phosphate groups"/>
    <property type="evidence" value="ECO:0007669"/>
    <property type="project" value="TreeGrafter"/>
</dbReference>
<name>A0A1M6NSI4_PSETH</name>
<dbReference type="AlphaFoldDB" id="A0A1M6NSI4"/>
<evidence type="ECO:0000256" key="1">
    <source>
        <dbReference type="ARBA" id="ARBA00006464"/>
    </source>
</evidence>
<keyword evidence="2" id="KW-0812">Transmembrane</keyword>
<keyword evidence="5" id="KW-1185">Reference proteome</keyword>